<protein>
    <submittedName>
        <fullName evidence="2">Uncharacterized protein</fullName>
    </submittedName>
</protein>
<organism evidence="2">
    <name type="scientific">Sesamum radiatum</name>
    <name type="common">Black benniseed</name>
    <dbReference type="NCBI Taxonomy" id="300843"/>
    <lineage>
        <taxon>Eukaryota</taxon>
        <taxon>Viridiplantae</taxon>
        <taxon>Streptophyta</taxon>
        <taxon>Embryophyta</taxon>
        <taxon>Tracheophyta</taxon>
        <taxon>Spermatophyta</taxon>
        <taxon>Magnoliopsida</taxon>
        <taxon>eudicotyledons</taxon>
        <taxon>Gunneridae</taxon>
        <taxon>Pentapetalae</taxon>
        <taxon>asterids</taxon>
        <taxon>lamiids</taxon>
        <taxon>Lamiales</taxon>
        <taxon>Pedaliaceae</taxon>
        <taxon>Sesamum</taxon>
    </lineage>
</organism>
<evidence type="ECO:0000313" key="2">
    <source>
        <dbReference type="EMBL" id="KAL0386115.1"/>
    </source>
</evidence>
<name>A0AAW2S1Y3_SESRA</name>
<gene>
    <name evidence="2" type="ORF">Sradi_3005800</name>
</gene>
<evidence type="ECO:0000256" key="1">
    <source>
        <dbReference type="SAM" id="MobiDB-lite"/>
    </source>
</evidence>
<comment type="caution">
    <text evidence="2">The sequence shown here is derived from an EMBL/GenBank/DDBJ whole genome shotgun (WGS) entry which is preliminary data.</text>
</comment>
<accession>A0AAW2S1Y3</accession>
<sequence length="86" mass="9223">MRSFSSWTCKLPMLMFQTLSPDPLLPRRKILLRTQPSWRGGGRGETSPPSAAIDSSEGGVSGEGKTEEKNEDAPADLPEGPSLPPS</sequence>
<dbReference type="AlphaFoldDB" id="A0AAW2S1Y3"/>
<dbReference type="EMBL" id="JACGWJ010000012">
    <property type="protein sequence ID" value="KAL0386115.1"/>
    <property type="molecule type" value="Genomic_DNA"/>
</dbReference>
<proteinExistence type="predicted"/>
<reference evidence="2" key="1">
    <citation type="submission" date="2020-06" db="EMBL/GenBank/DDBJ databases">
        <authorList>
            <person name="Li T."/>
            <person name="Hu X."/>
            <person name="Zhang T."/>
            <person name="Song X."/>
            <person name="Zhang H."/>
            <person name="Dai N."/>
            <person name="Sheng W."/>
            <person name="Hou X."/>
            <person name="Wei L."/>
        </authorList>
    </citation>
    <scope>NUCLEOTIDE SEQUENCE</scope>
    <source>
        <strain evidence="2">G02</strain>
        <tissue evidence="2">Leaf</tissue>
    </source>
</reference>
<reference evidence="2" key="2">
    <citation type="journal article" date="2024" name="Plant">
        <title>Genomic evolution and insights into agronomic trait innovations of Sesamum species.</title>
        <authorList>
            <person name="Miao H."/>
            <person name="Wang L."/>
            <person name="Qu L."/>
            <person name="Liu H."/>
            <person name="Sun Y."/>
            <person name="Le M."/>
            <person name="Wang Q."/>
            <person name="Wei S."/>
            <person name="Zheng Y."/>
            <person name="Lin W."/>
            <person name="Duan Y."/>
            <person name="Cao H."/>
            <person name="Xiong S."/>
            <person name="Wang X."/>
            <person name="Wei L."/>
            <person name="Li C."/>
            <person name="Ma Q."/>
            <person name="Ju M."/>
            <person name="Zhao R."/>
            <person name="Li G."/>
            <person name="Mu C."/>
            <person name="Tian Q."/>
            <person name="Mei H."/>
            <person name="Zhang T."/>
            <person name="Gao T."/>
            <person name="Zhang H."/>
        </authorList>
    </citation>
    <scope>NUCLEOTIDE SEQUENCE</scope>
    <source>
        <strain evidence="2">G02</strain>
    </source>
</reference>
<feature type="region of interest" description="Disordered" evidence="1">
    <location>
        <begin position="33"/>
        <end position="86"/>
    </location>
</feature>